<protein>
    <recommendedName>
        <fullName evidence="1">3-keto-alpha-glucoside-1,2-lyase/3-keto-2-hydroxy-glucal hydratase domain-containing protein</fullName>
    </recommendedName>
</protein>
<sequence length="52" mass="6167">MYLNDILVVDNVVLENYWERDKPIYPVGQIELQSHSSPLYFSNIFIREIPPT</sequence>
<organism evidence="2">
    <name type="scientific">marine sediment metagenome</name>
    <dbReference type="NCBI Taxonomy" id="412755"/>
    <lineage>
        <taxon>unclassified sequences</taxon>
        <taxon>metagenomes</taxon>
        <taxon>ecological metagenomes</taxon>
    </lineage>
</organism>
<dbReference type="Gene3D" id="2.60.120.560">
    <property type="entry name" value="Exo-inulinase, domain 1"/>
    <property type="match status" value="1"/>
</dbReference>
<reference evidence="2" key="1">
    <citation type="journal article" date="2014" name="Front. Microbiol.">
        <title>High frequency of phylogenetically diverse reductive dehalogenase-homologous genes in deep subseafloor sedimentary metagenomes.</title>
        <authorList>
            <person name="Kawai M."/>
            <person name="Futagami T."/>
            <person name="Toyoda A."/>
            <person name="Takaki Y."/>
            <person name="Nishi S."/>
            <person name="Hori S."/>
            <person name="Arai W."/>
            <person name="Tsubouchi T."/>
            <person name="Morono Y."/>
            <person name="Uchiyama I."/>
            <person name="Ito T."/>
            <person name="Fujiyama A."/>
            <person name="Inagaki F."/>
            <person name="Takami H."/>
        </authorList>
    </citation>
    <scope>NUCLEOTIDE SEQUENCE</scope>
    <source>
        <strain evidence="2">Expedition CK06-06</strain>
    </source>
</reference>
<dbReference type="InterPro" id="IPR010496">
    <property type="entry name" value="AL/BT2_dom"/>
</dbReference>
<evidence type="ECO:0000313" key="2">
    <source>
        <dbReference type="EMBL" id="GAH55414.1"/>
    </source>
</evidence>
<dbReference type="EMBL" id="BARU01017025">
    <property type="protein sequence ID" value="GAH55414.1"/>
    <property type="molecule type" value="Genomic_DNA"/>
</dbReference>
<comment type="caution">
    <text evidence="2">The sequence shown here is derived from an EMBL/GenBank/DDBJ whole genome shotgun (WGS) entry which is preliminary data.</text>
</comment>
<proteinExistence type="predicted"/>
<evidence type="ECO:0000259" key="1">
    <source>
        <dbReference type="Pfam" id="PF06439"/>
    </source>
</evidence>
<name>X1HNI1_9ZZZZ</name>
<dbReference type="GO" id="GO:0016787">
    <property type="term" value="F:hydrolase activity"/>
    <property type="evidence" value="ECO:0007669"/>
    <property type="project" value="InterPro"/>
</dbReference>
<dbReference type="Pfam" id="PF06439">
    <property type="entry name" value="3keto-disac_hyd"/>
    <property type="match status" value="1"/>
</dbReference>
<gene>
    <name evidence="2" type="ORF">S03H2_28259</name>
</gene>
<feature type="domain" description="3-keto-alpha-glucoside-1,2-lyase/3-keto-2-hydroxy-glucal hydratase" evidence="1">
    <location>
        <begin position="2"/>
        <end position="47"/>
    </location>
</feature>
<dbReference type="AlphaFoldDB" id="X1HNI1"/>
<accession>X1HNI1</accession>